<accession>A0AAN5HZQ3</accession>
<evidence type="ECO:0008006" key="4">
    <source>
        <dbReference type="Google" id="ProtNLM"/>
    </source>
</evidence>
<name>A0AAN5HZQ3_9BILA</name>
<sequence length="138" mass="15337">IGFGSNLLALFLVVTKSANELAEYRKLLIIFLLSDLVLTVLQDLLKPAVVVSGDLFLVFSYSDLQSKWLLSAYAGCISISFVIFSFHFLFRALTISSKRLFVVHLDWKKLTFVCAIFLGEGALYTVASYNAMSCGEGY</sequence>
<keyword evidence="1" id="KW-0472">Membrane</keyword>
<dbReference type="EMBL" id="BTRK01000004">
    <property type="protein sequence ID" value="GMR46662.1"/>
    <property type="molecule type" value="Genomic_DNA"/>
</dbReference>
<feature type="transmembrane region" description="Helical" evidence="1">
    <location>
        <begin position="68"/>
        <end position="90"/>
    </location>
</feature>
<dbReference type="InterPro" id="IPR019428">
    <property type="entry name" value="7TM_GPCR_serpentine_rcpt_Str"/>
</dbReference>
<keyword evidence="3" id="KW-1185">Reference proteome</keyword>
<comment type="caution">
    <text evidence="2">The sequence shown here is derived from an EMBL/GenBank/DDBJ whole genome shotgun (WGS) entry which is preliminary data.</text>
</comment>
<dbReference type="Proteomes" id="UP001328107">
    <property type="component" value="Unassembled WGS sequence"/>
</dbReference>
<dbReference type="Pfam" id="PF10326">
    <property type="entry name" value="7TM_GPCR_Str"/>
    <property type="match status" value="1"/>
</dbReference>
<feature type="transmembrane region" description="Helical" evidence="1">
    <location>
        <begin position="110"/>
        <end position="132"/>
    </location>
</feature>
<dbReference type="PANTHER" id="PTHR22943">
    <property type="entry name" value="7-TRANSMEMBRANE DOMAIN RECEPTOR C.ELEGANS"/>
    <property type="match status" value="1"/>
</dbReference>
<dbReference type="PANTHER" id="PTHR22943:SF248">
    <property type="entry name" value="SEVEN TM RECEPTOR"/>
    <property type="match status" value="1"/>
</dbReference>
<keyword evidence="1" id="KW-1133">Transmembrane helix</keyword>
<reference evidence="3" key="1">
    <citation type="submission" date="2022-10" db="EMBL/GenBank/DDBJ databases">
        <title>Genome assembly of Pristionchus species.</title>
        <authorList>
            <person name="Yoshida K."/>
            <person name="Sommer R.J."/>
        </authorList>
    </citation>
    <scope>NUCLEOTIDE SEQUENCE [LARGE SCALE GENOMIC DNA]</scope>
    <source>
        <strain evidence="3">RS5460</strain>
    </source>
</reference>
<organism evidence="2 3">
    <name type="scientific">Pristionchus mayeri</name>
    <dbReference type="NCBI Taxonomy" id="1317129"/>
    <lineage>
        <taxon>Eukaryota</taxon>
        <taxon>Metazoa</taxon>
        <taxon>Ecdysozoa</taxon>
        <taxon>Nematoda</taxon>
        <taxon>Chromadorea</taxon>
        <taxon>Rhabditida</taxon>
        <taxon>Rhabditina</taxon>
        <taxon>Diplogasteromorpha</taxon>
        <taxon>Diplogasteroidea</taxon>
        <taxon>Neodiplogasteridae</taxon>
        <taxon>Pristionchus</taxon>
    </lineage>
</organism>
<evidence type="ECO:0000313" key="3">
    <source>
        <dbReference type="Proteomes" id="UP001328107"/>
    </source>
</evidence>
<proteinExistence type="predicted"/>
<evidence type="ECO:0000256" key="1">
    <source>
        <dbReference type="SAM" id="Phobius"/>
    </source>
</evidence>
<protein>
    <recommendedName>
        <fullName evidence="4">G protein-coupled receptor</fullName>
    </recommendedName>
</protein>
<dbReference type="AlphaFoldDB" id="A0AAN5HZQ3"/>
<gene>
    <name evidence="2" type="ORF">PMAYCL1PPCAC_16857</name>
</gene>
<feature type="non-terminal residue" evidence="2">
    <location>
        <position position="1"/>
    </location>
</feature>
<keyword evidence="1" id="KW-0812">Transmembrane</keyword>
<evidence type="ECO:0000313" key="2">
    <source>
        <dbReference type="EMBL" id="GMR46662.1"/>
    </source>
</evidence>
<feature type="non-terminal residue" evidence="2">
    <location>
        <position position="138"/>
    </location>
</feature>